<feature type="domain" description="Pyrroline-5-carboxylate reductase dimerisation" evidence="10">
    <location>
        <begin position="178"/>
        <end position="282"/>
    </location>
</feature>
<organism evidence="11 12">
    <name type="scientific">Paenibacillus sambharensis</name>
    <dbReference type="NCBI Taxonomy" id="1803190"/>
    <lineage>
        <taxon>Bacteria</taxon>
        <taxon>Bacillati</taxon>
        <taxon>Bacillota</taxon>
        <taxon>Bacilli</taxon>
        <taxon>Bacillales</taxon>
        <taxon>Paenibacillaceae</taxon>
        <taxon>Paenibacillus</taxon>
    </lineage>
</organism>
<dbReference type="FunFam" id="1.10.3730.10:FF:000001">
    <property type="entry name" value="Pyrroline-5-carboxylate reductase"/>
    <property type="match status" value="1"/>
</dbReference>
<dbReference type="InterPro" id="IPR028939">
    <property type="entry name" value="P5C_Rdtase_cat_N"/>
</dbReference>
<evidence type="ECO:0000256" key="2">
    <source>
        <dbReference type="ARBA" id="ARBA00022650"/>
    </source>
</evidence>
<evidence type="ECO:0000256" key="8">
    <source>
        <dbReference type="RuleBase" id="RU003903"/>
    </source>
</evidence>
<dbReference type="SUPFAM" id="SSF51735">
    <property type="entry name" value="NAD(P)-binding Rossmann-fold domains"/>
    <property type="match status" value="1"/>
</dbReference>
<evidence type="ECO:0000313" key="12">
    <source>
        <dbReference type="Proteomes" id="UP000249522"/>
    </source>
</evidence>
<proteinExistence type="inferred from homology"/>
<dbReference type="UniPathway" id="UPA00098">
    <property type="reaction ID" value="UER00361"/>
</dbReference>
<dbReference type="InterPro" id="IPR000304">
    <property type="entry name" value="Pyrroline-COOH_reductase"/>
</dbReference>
<dbReference type="Pfam" id="PF14748">
    <property type="entry name" value="P5CR_dimer"/>
    <property type="match status" value="1"/>
</dbReference>
<keyword evidence="2 6" id="KW-0641">Proline biosynthesis</keyword>
<dbReference type="PANTHER" id="PTHR11645">
    <property type="entry name" value="PYRROLINE-5-CARBOXYLATE REDUCTASE"/>
    <property type="match status" value="1"/>
</dbReference>
<dbReference type="EMBL" id="QKRB01000057">
    <property type="protein sequence ID" value="PZD93580.1"/>
    <property type="molecule type" value="Genomic_DNA"/>
</dbReference>
<dbReference type="AlphaFoldDB" id="A0A2W1L646"/>
<dbReference type="PANTHER" id="PTHR11645:SF49">
    <property type="entry name" value="PYRROLINE-5-CARBOXYLATE REDUCTASE 1"/>
    <property type="match status" value="1"/>
</dbReference>
<dbReference type="OrthoDB" id="9805754at2"/>
<dbReference type="Gene3D" id="3.40.50.720">
    <property type="entry name" value="NAD(P)-binding Rossmann-like Domain"/>
    <property type="match status" value="1"/>
</dbReference>
<reference evidence="11 12" key="1">
    <citation type="submission" date="2018-06" db="EMBL/GenBank/DDBJ databases">
        <title>Paenibacillus imtechensis sp. nov.</title>
        <authorList>
            <person name="Pinnaka A.K."/>
            <person name="Singh H."/>
            <person name="Kaur M."/>
        </authorList>
    </citation>
    <scope>NUCLEOTIDE SEQUENCE [LARGE SCALE GENOMIC DNA]</scope>
    <source>
        <strain evidence="11 12">SMB1</strain>
    </source>
</reference>
<dbReference type="InterPro" id="IPR029036">
    <property type="entry name" value="P5CR_dimer"/>
</dbReference>
<dbReference type="GO" id="GO:0005737">
    <property type="term" value="C:cytoplasm"/>
    <property type="evidence" value="ECO:0007669"/>
    <property type="project" value="UniProtKB-SubCell"/>
</dbReference>
<evidence type="ECO:0000256" key="5">
    <source>
        <dbReference type="ARBA" id="ARBA00058118"/>
    </source>
</evidence>
<comment type="catalytic activity">
    <reaction evidence="6">
        <text>L-proline + NAD(+) = (S)-1-pyrroline-5-carboxylate + NADH + 2 H(+)</text>
        <dbReference type="Rhea" id="RHEA:14105"/>
        <dbReference type="ChEBI" id="CHEBI:15378"/>
        <dbReference type="ChEBI" id="CHEBI:17388"/>
        <dbReference type="ChEBI" id="CHEBI:57540"/>
        <dbReference type="ChEBI" id="CHEBI:57945"/>
        <dbReference type="ChEBI" id="CHEBI:60039"/>
        <dbReference type="EC" id="1.5.1.2"/>
    </reaction>
</comment>
<dbReference type="HAMAP" id="MF_01925">
    <property type="entry name" value="P5C_reductase"/>
    <property type="match status" value="1"/>
</dbReference>
<dbReference type="SUPFAM" id="SSF48179">
    <property type="entry name" value="6-phosphogluconate dehydrogenase C-terminal domain-like"/>
    <property type="match status" value="1"/>
</dbReference>
<dbReference type="NCBIfam" id="TIGR00112">
    <property type="entry name" value="proC"/>
    <property type="match status" value="1"/>
</dbReference>
<evidence type="ECO:0000256" key="1">
    <source>
        <dbReference type="ARBA" id="ARBA00005525"/>
    </source>
</evidence>
<protein>
    <recommendedName>
        <fullName evidence="6 7">Pyrroline-5-carboxylate reductase</fullName>
        <shortName evidence="6">P5C reductase</shortName>
        <shortName evidence="6">P5CR</shortName>
        <ecNumber evidence="6 7">1.5.1.2</ecNumber>
    </recommendedName>
    <alternativeName>
        <fullName evidence="6">PCA reductase</fullName>
    </alternativeName>
</protein>
<accession>A0A2W1L646</accession>
<comment type="caution">
    <text evidence="11">The sequence shown here is derived from an EMBL/GenBank/DDBJ whole genome shotgun (WGS) entry which is preliminary data.</text>
</comment>
<keyword evidence="6" id="KW-0963">Cytoplasm</keyword>
<evidence type="ECO:0000259" key="10">
    <source>
        <dbReference type="Pfam" id="PF14748"/>
    </source>
</evidence>
<evidence type="ECO:0000259" key="9">
    <source>
        <dbReference type="Pfam" id="PF03807"/>
    </source>
</evidence>
<keyword evidence="4 6" id="KW-0560">Oxidoreductase</keyword>
<dbReference type="Proteomes" id="UP000249522">
    <property type="component" value="Unassembled WGS sequence"/>
</dbReference>
<dbReference type="InterPro" id="IPR008927">
    <property type="entry name" value="6-PGluconate_DH-like_C_sf"/>
</dbReference>
<dbReference type="PIRSF" id="PIRSF000193">
    <property type="entry name" value="Pyrrol-5-carb_rd"/>
    <property type="match status" value="1"/>
</dbReference>
<dbReference type="GO" id="GO:0055129">
    <property type="term" value="P:L-proline biosynthetic process"/>
    <property type="evidence" value="ECO:0007669"/>
    <property type="project" value="UniProtKB-UniRule"/>
</dbReference>
<comment type="pathway">
    <text evidence="6 8">Amino-acid biosynthesis; L-proline biosynthesis; L-proline from L-glutamate 5-semialdehyde: step 1/1.</text>
</comment>
<evidence type="ECO:0000256" key="6">
    <source>
        <dbReference type="HAMAP-Rule" id="MF_01925"/>
    </source>
</evidence>
<dbReference type="PROSITE" id="PS00521">
    <property type="entry name" value="P5CR"/>
    <property type="match status" value="1"/>
</dbReference>
<evidence type="ECO:0000256" key="7">
    <source>
        <dbReference type="NCBIfam" id="TIGR00112"/>
    </source>
</evidence>
<evidence type="ECO:0000256" key="3">
    <source>
        <dbReference type="ARBA" id="ARBA00022857"/>
    </source>
</evidence>
<dbReference type="InterPro" id="IPR036291">
    <property type="entry name" value="NAD(P)-bd_dom_sf"/>
</dbReference>
<dbReference type="EC" id="1.5.1.2" evidence="6 7"/>
<gene>
    <name evidence="6 11" type="primary">proC</name>
    <name evidence="11" type="ORF">DNH61_23470</name>
</gene>
<keyword evidence="3 6" id="KW-0521">NADP</keyword>
<dbReference type="Pfam" id="PF03807">
    <property type="entry name" value="F420_oxidored"/>
    <property type="match status" value="1"/>
</dbReference>
<dbReference type="InterPro" id="IPR053790">
    <property type="entry name" value="P5CR-like_CS"/>
</dbReference>
<comment type="subcellular location">
    <subcellularLocation>
        <location evidence="6">Cytoplasm</location>
    </subcellularLocation>
</comment>
<name>A0A2W1L646_9BACL</name>
<dbReference type="GO" id="GO:0004735">
    <property type="term" value="F:pyrroline-5-carboxylate reductase activity"/>
    <property type="evidence" value="ECO:0007669"/>
    <property type="project" value="UniProtKB-UniRule"/>
</dbReference>
<comment type="similarity">
    <text evidence="1 6 8">Belongs to the pyrroline-5-carboxylate reductase family.</text>
</comment>
<comment type="function">
    <text evidence="5 6">Catalyzes the reduction of 1-pyrroline-5-carboxylate (PCA) to L-proline.</text>
</comment>
<keyword evidence="6 8" id="KW-0028">Amino-acid biosynthesis</keyword>
<dbReference type="Gene3D" id="1.10.3730.10">
    <property type="entry name" value="ProC C-terminal domain-like"/>
    <property type="match status" value="1"/>
</dbReference>
<comment type="catalytic activity">
    <reaction evidence="6 8">
        <text>L-proline + NADP(+) = (S)-1-pyrroline-5-carboxylate + NADPH + 2 H(+)</text>
        <dbReference type="Rhea" id="RHEA:14109"/>
        <dbReference type="ChEBI" id="CHEBI:15378"/>
        <dbReference type="ChEBI" id="CHEBI:17388"/>
        <dbReference type="ChEBI" id="CHEBI:57783"/>
        <dbReference type="ChEBI" id="CHEBI:58349"/>
        <dbReference type="ChEBI" id="CHEBI:60039"/>
        <dbReference type="EC" id="1.5.1.2"/>
    </reaction>
</comment>
<dbReference type="RefSeq" id="WP_111149249.1">
    <property type="nucleotide sequence ID" value="NZ_QKRB01000057.1"/>
</dbReference>
<evidence type="ECO:0000313" key="11">
    <source>
        <dbReference type="EMBL" id="PZD93580.1"/>
    </source>
</evidence>
<sequence>MKEQLTKVTAPIRDKRFCFYGAGSMAEAILRGIVEQGLAEAGQVSVINRSDDQRLAELNSRYGVVIPAGPADKDRFLAEADILFLCMKPKDAEEALGRLTGLSKEGQLVVSVIAGLSTETIERLIGRALPIVRTMPNTSSTIGLGATALCFNGQVSEAQQQLSVDIFQAVGITTIVEEPMIDSVTGLSGSGPAYIYYVMEALMQAGIDLGLSPESSRELTIQTVLGAASMVHQTGEEPSVLRRKVSSPNGTTQAAIEVMDRHDFTSTIIKAVRRSAERAREMGAELERSTTQ</sequence>
<keyword evidence="12" id="KW-1185">Reference proteome</keyword>
<feature type="domain" description="Pyrroline-5-carboxylate reductase catalytic N-terminal" evidence="9">
    <location>
        <begin position="17"/>
        <end position="115"/>
    </location>
</feature>
<evidence type="ECO:0000256" key="4">
    <source>
        <dbReference type="ARBA" id="ARBA00023002"/>
    </source>
</evidence>